<evidence type="ECO:0000259" key="10">
    <source>
        <dbReference type="PROSITE" id="PS50011"/>
    </source>
</evidence>
<dbReference type="InterPro" id="IPR000719">
    <property type="entry name" value="Prot_kinase_dom"/>
</dbReference>
<dbReference type="Pfam" id="PF00069">
    <property type="entry name" value="Pkinase"/>
    <property type="match status" value="1"/>
</dbReference>
<dbReference type="FunFam" id="1.10.510.10:FF:000551">
    <property type="entry name" value="Non-specific serine/threonine protein kinase"/>
    <property type="match status" value="1"/>
</dbReference>
<organism evidence="11 12">
    <name type="scientific">Chrysophaeum taylorii</name>
    <dbReference type="NCBI Taxonomy" id="2483200"/>
    <lineage>
        <taxon>Eukaryota</taxon>
        <taxon>Sar</taxon>
        <taxon>Stramenopiles</taxon>
        <taxon>Ochrophyta</taxon>
        <taxon>Pelagophyceae</taxon>
        <taxon>Pelagomonadales</taxon>
        <taxon>Pelagomonadaceae</taxon>
        <taxon>Chrysophaeum</taxon>
    </lineage>
</organism>
<feature type="domain" description="Protein kinase" evidence="10">
    <location>
        <begin position="77"/>
        <end position="358"/>
    </location>
</feature>
<dbReference type="InterPro" id="IPR008271">
    <property type="entry name" value="Ser/Thr_kinase_AS"/>
</dbReference>
<keyword evidence="3" id="KW-0808">Transferase</keyword>
<keyword evidence="2" id="KW-0597">Phosphoprotein</keyword>
<dbReference type="Gene3D" id="3.30.200.20">
    <property type="entry name" value="Phosphorylase Kinase, domain 1"/>
    <property type="match status" value="1"/>
</dbReference>
<accession>A0AAD7XN02</accession>
<evidence type="ECO:0000256" key="7">
    <source>
        <dbReference type="PROSITE-ProRule" id="PRU10141"/>
    </source>
</evidence>
<feature type="compositionally biased region" description="Basic and acidic residues" evidence="9">
    <location>
        <begin position="429"/>
        <end position="445"/>
    </location>
</feature>
<dbReference type="GO" id="GO:0004674">
    <property type="term" value="F:protein serine/threonine kinase activity"/>
    <property type="evidence" value="ECO:0007669"/>
    <property type="project" value="UniProtKB-KW"/>
</dbReference>
<keyword evidence="1 8" id="KW-0723">Serine/threonine-protein kinase</keyword>
<gene>
    <name evidence="11" type="ORF">CTAYLR_009629</name>
</gene>
<dbReference type="Gene3D" id="1.10.510.10">
    <property type="entry name" value="Transferase(Phosphotransferase) domain 1"/>
    <property type="match status" value="1"/>
</dbReference>
<evidence type="ECO:0000256" key="4">
    <source>
        <dbReference type="ARBA" id="ARBA00022741"/>
    </source>
</evidence>
<evidence type="ECO:0000256" key="3">
    <source>
        <dbReference type="ARBA" id="ARBA00022679"/>
    </source>
</evidence>
<dbReference type="SUPFAM" id="SSF56112">
    <property type="entry name" value="Protein kinase-like (PK-like)"/>
    <property type="match status" value="1"/>
</dbReference>
<sequence>MMSLLSWSWRTEEDEQQQQQQQQHVVPPYSEDDMDVMEVEKRGHRRNRSHGQLEKNKKTRCFSCGGQDAESPRGSELVAVSQLGHGSFGRVYLVTSKKKKRTEDKSSLAALKAIPLASLNTKKKIEHVAYERRVVEALKDHPNVIELRGAWRCPNALYLLTEVAWGGELFRHLQHKRRFEPKQVCFLAAEIASALEHAHARRIAYRDLKPENVLLDAVGHVKLVDFGLSKIFEGPNDDATRGCRSLCGTPEYMAPETLNRQEYGYAVDFWALGMLSAELLSGLPPWYTSDRDELFRRIRFDPLELSPVVQAVLKSKSDDATWRWEVAREATDFVARLLDRNPHRRLGTSAPCNTHDLFKRFGYAGLQAARLHKLSPPYNPNAIAHLQQRRADDAPPKGNVASALWTHFGRAPLVSIAVDDISRDLAKVPGADDTKKVGDLPERSRAIRSWTYLQAAPPKPPPSQGQKPPLSKPPRPDHH</sequence>
<dbReference type="InterPro" id="IPR045270">
    <property type="entry name" value="STKc_AGC"/>
</dbReference>
<keyword evidence="12" id="KW-1185">Reference proteome</keyword>
<feature type="binding site" evidence="7">
    <location>
        <position position="112"/>
    </location>
    <ligand>
        <name>ATP</name>
        <dbReference type="ChEBI" id="CHEBI:30616"/>
    </ligand>
</feature>
<evidence type="ECO:0000256" key="6">
    <source>
        <dbReference type="ARBA" id="ARBA00022840"/>
    </source>
</evidence>
<dbReference type="SMART" id="SM00220">
    <property type="entry name" value="S_TKc"/>
    <property type="match status" value="1"/>
</dbReference>
<feature type="region of interest" description="Disordered" evidence="9">
    <location>
        <begin position="429"/>
        <end position="479"/>
    </location>
</feature>
<dbReference type="InterPro" id="IPR011009">
    <property type="entry name" value="Kinase-like_dom_sf"/>
</dbReference>
<proteinExistence type="inferred from homology"/>
<dbReference type="Proteomes" id="UP001230188">
    <property type="component" value="Unassembled WGS sequence"/>
</dbReference>
<protein>
    <recommendedName>
        <fullName evidence="10">Protein kinase domain-containing protein</fullName>
    </recommendedName>
</protein>
<dbReference type="EMBL" id="JAQMWT010000185">
    <property type="protein sequence ID" value="KAJ8608081.1"/>
    <property type="molecule type" value="Genomic_DNA"/>
</dbReference>
<keyword evidence="5" id="KW-0418">Kinase</keyword>
<evidence type="ECO:0000256" key="8">
    <source>
        <dbReference type="RuleBase" id="RU000304"/>
    </source>
</evidence>
<dbReference type="PANTHER" id="PTHR24351">
    <property type="entry name" value="RIBOSOMAL PROTEIN S6 KINASE"/>
    <property type="match status" value="1"/>
</dbReference>
<dbReference type="PROSITE" id="PS00108">
    <property type="entry name" value="PROTEIN_KINASE_ST"/>
    <property type="match status" value="1"/>
</dbReference>
<keyword evidence="4 7" id="KW-0547">Nucleotide-binding</keyword>
<dbReference type="InterPro" id="IPR017441">
    <property type="entry name" value="Protein_kinase_ATP_BS"/>
</dbReference>
<dbReference type="CDD" id="cd05123">
    <property type="entry name" value="STKc_AGC"/>
    <property type="match status" value="1"/>
</dbReference>
<evidence type="ECO:0000256" key="1">
    <source>
        <dbReference type="ARBA" id="ARBA00022527"/>
    </source>
</evidence>
<evidence type="ECO:0000256" key="2">
    <source>
        <dbReference type="ARBA" id="ARBA00022553"/>
    </source>
</evidence>
<evidence type="ECO:0000313" key="11">
    <source>
        <dbReference type="EMBL" id="KAJ8608081.1"/>
    </source>
</evidence>
<dbReference type="PROSITE" id="PS00107">
    <property type="entry name" value="PROTEIN_KINASE_ATP"/>
    <property type="match status" value="1"/>
</dbReference>
<keyword evidence="6 7" id="KW-0067">ATP-binding</keyword>
<dbReference type="PROSITE" id="PS50011">
    <property type="entry name" value="PROTEIN_KINASE_DOM"/>
    <property type="match status" value="1"/>
</dbReference>
<dbReference type="GO" id="GO:0005524">
    <property type="term" value="F:ATP binding"/>
    <property type="evidence" value="ECO:0007669"/>
    <property type="project" value="UniProtKB-UniRule"/>
</dbReference>
<name>A0AAD7XN02_9STRA</name>
<comment type="caution">
    <text evidence="11">The sequence shown here is derived from an EMBL/GenBank/DDBJ whole genome shotgun (WGS) entry which is preliminary data.</text>
</comment>
<evidence type="ECO:0000313" key="12">
    <source>
        <dbReference type="Proteomes" id="UP001230188"/>
    </source>
</evidence>
<reference evidence="11" key="1">
    <citation type="submission" date="2023-01" db="EMBL/GenBank/DDBJ databases">
        <title>Metagenome sequencing of chrysophaentin producing Chrysophaeum taylorii.</title>
        <authorList>
            <person name="Davison J."/>
            <person name="Bewley C."/>
        </authorList>
    </citation>
    <scope>NUCLEOTIDE SEQUENCE</scope>
    <source>
        <strain evidence="11">NIES-1699</strain>
    </source>
</reference>
<feature type="region of interest" description="Disordered" evidence="9">
    <location>
        <begin position="1"/>
        <end position="34"/>
    </location>
</feature>
<comment type="similarity">
    <text evidence="8">Belongs to the protein kinase superfamily.</text>
</comment>
<evidence type="ECO:0000256" key="9">
    <source>
        <dbReference type="SAM" id="MobiDB-lite"/>
    </source>
</evidence>
<dbReference type="AlphaFoldDB" id="A0AAD7XN02"/>
<evidence type="ECO:0000256" key="5">
    <source>
        <dbReference type="ARBA" id="ARBA00022777"/>
    </source>
</evidence>